<protein>
    <submittedName>
        <fullName evidence="1">Uncharacterized protein</fullName>
    </submittedName>
</protein>
<name>A0ACC6U7Y4_9BURK</name>
<dbReference type="EMBL" id="JBFRCH010000023">
    <property type="protein sequence ID" value="MEX3935791.1"/>
    <property type="molecule type" value="Genomic_DNA"/>
</dbReference>
<accession>A0ACC6U7Y4</accession>
<comment type="caution">
    <text evidence="1">The sequence shown here is derived from an EMBL/GenBank/DDBJ whole genome shotgun (WGS) entry which is preliminary data.</text>
</comment>
<evidence type="ECO:0000313" key="1">
    <source>
        <dbReference type="EMBL" id="MEX3935791.1"/>
    </source>
</evidence>
<dbReference type="Proteomes" id="UP001558850">
    <property type="component" value="Unassembled WGS sequence"/>
</dbReference>
<evidence type="ECO:0000313" key="2">
    <source>
        <dbReference type="Proteomes" id="UP001558850"/>
    </source>
</evidence>
<reference evidence="1" key="1">
    <citation type="submission" date="2024-07" db="EMBL/GenBank/DDBJ databases">
        <title>A survey of Mimosa microsymbionts across Brazilian biomes reveals a high diversity of Paraburkholderia nodulating endemic species, but also that Cupriavidus is common as a symbiont of widespread species.</title>
        <authorList>
            <person name="Rouws L."/>
            <person name="Barauna A."/>
            <person name="Beukes C."/>
            <person name="Rouws J.R.C."/>
            <person name="De Faria S.M."/>
            <person name="Gross E."/>
            <person name="Bueno Dos Reis Junior F."/>
            <person name="Simon M.F."/>
            <person name="Maluk M."/>
            <person name="Odee D.W."/>
            <person name="Kenicer G."/>
            <person name="Young J.P.W."/>
            <person name="Reis V.M."/>
            <person name="Zilli J."/>
            <person name="James E.K."/>
        </authorList>
    </citation>
    <scope>NUCLEOTIDE SEQUENCE</scope>
    <source>
        <strain evidence="1">EG181B</strain>
    </source>
</reference>
<sequence>MFELAGVCQIERRVVPVIAHPMVEQLRVKGAAGLILFSSGSTGRSKASLLDFDRMAARLERANGRAYVTLVFLMLDHIDGINTLLTVLR</sequence>
<keyword evidence="2" id="KW-1185">Reference proteome</keyword>
<organism evidence="1 2">
    <name type="scientific">Paraburkholderia phymatum</name>
    <dbReference type="NCBI Taxonomy" id="148447"/>
    <lineage>
        <taxon>Bacteria</taxon>
        <taxon>Pseudomonadati</taxon>
        <taxon>Pseudomonadota</taxon>
        <taxon>Betaproteobacteria</taxon>
        <taxon>Burkholderiales</taxon>
        <taxon>Burkholderiaceae</taxon>
        <taxon>Paraburkholderia</taxon>
    </lineage>
</organism>
<gene>
    <name evidence="1" type="ORF">AB4Y32_29010</name>
</gene>
<proteinExistence type="predicted"/>